<dbReference type="STRING" id="1044.EH31_03365"/>
<dbReference type="eggNOG" id="ENOG5031C7U">
    <property type="taxonomic scope" value="Bacteria"/>
</dbReference>
<evidence type="ECO:0000313" key="3">
    <source>
        <dbReference type="EMBL" id="KEO91724.1"/>
    </source>
</evidence>
<accession>A0A074ME26</accession>
<protein>
    <submittedName>
        <fullName evidence="3">Uncharacterized protein</fullName>
    </submittedName>
</protein>
<dbReference type="OrthoDB" id="7511342at2"/>
<evidence type="ECO:0000256" key="1">
    <source>
        <dbReference type="SAM" id="MobiDB-lite"/>
    </source>
</evidence>
<organism evidence="3 4">
    <name type="scientific">Erythrobacter longus</name>
    <dbReference type="NCBI Taxonomy" id="1044"/>
    <lineage>
        <taxon>Bacteria</taxon>
        <taxon>Pseudomonadati</taxon>
        <taxon>Pseudomonadota</taxon>
        <taxon>Alphaproteobacteria</taxon>
        <taxon>Sphingomonadales</taxon>
        <taxon>Erythrobacteraceae</taxon>
        <taxon>Erythrobacter/Porphyrobacter group</taxon>
        <taxon>Erythrobacter</taxon>
    </lineage>
</organism>
<comment type="caution">
    <text evidence="3">The sequence shown here is derived from an EMBL/GenBank/DDBJ whole genome shotgun (WGS) entry which is preliminary data.</text>
</comment>
<name>A0A074ME26_ERYLO</name>
<keyword evidence="4" id="KW-1185">Reference proteome</keyword>
<sequence>MRKSKYQVSGVAAAALGFLAATPSMAFAPQDEGATDAGPAQPSDPDLSSDQQAEVDSWPVEQQTAYMGWPAETKSYYWSLEPSQQMLFWRLTDEQKIALTAMTGPERDAAWQQIEGRASSSR</sequence>
<feature type="signal peptide" evidence="2">
    <location>
        <begin position="1"/>
        <end position="26"/>
    </location>
</feature>
<reference evidence="3 4" key="1">
    <citation type="submission" date="2014-04" db="EMBL/GenBank/DDBJ databases">
        <title>A comprehensive comparison of genomes of Erythrobacter spp. strains.</title>
        <authorList>
            <person name="Zheng Q."/>
        </authorList>
    </citation>
    <scope>NUCLEOTIDE SEQUENCE [LARGE SCALE GENOMIC DNA]</scope>
    <source>
        <strain evidence="3 4">DSM 6997</strain>
    </source>
</reference>
<dbReference type="RefSeq" id="WP_051698895.1">
    <property type="nucleotide sequence ID" value="NZ_JMIW01000001.1"/>
</dbReference>
<dbReference type="EMBL" id="JMIW01000001">
    <property type="protein sequence ID" value="KEO91724.1"/>
    <property type="molecule type" value="Genomic_DNA"/>
</dbReference>
<proteinExistence type="predicted"/>
<keyword evidence="2" id="KW-0732">Signal</keyword>
<evidence type="ECO:0000313" key="4">
    <source>
        <dbReference type="Proteomes" id="UP000027647"/>
    </source>
</evidence>
<dbReference type="Proteomes" id="UP000027647">
    <property type="component" value="Unassembled WGS sequence"/>
</dbReference>
<dbReference type="AlphaFoldDB" id="A0A074ME26"/>
<feature type="region of interest" description="Disordered" evidence="1">
    <location>
        <begin position="27"/>
        <end position="57"/>
    </location>
</feature>
<feature type="compositionally biased region" description="Polar residues" evidence="1">
    <location>
        <begin position="46"/>
        <end position="57"/>
    </location>
</feature>
<evidence type="ECO:0000256" key="2">
    <source>
        <dbReference type="SAM" id="SignalP"/>
    </source>
</evidence>
<gene>
    <name evidence="3" type="ORF">EH31_03365</name>
</gene>
<feature type="chain" id="PRO_5001697223" evidence="2">
    <location>
        <begin position="27"/>
        <end position="122"/>
    </location>
</feature>